<dbReference type="InterPro" id="IPR016936">
    <property type="entry name" value="UCP029693"/>
</dbReference>
<keyword evidence="1" id="KW-0812">Transmembrane</keyword>
<gene>
    <name evidence="2" type="ORF">PH603_02085</name>
</gene>
<keyword evidence="1" id="KW-0472">Membrane</keyword>
<evidence type="ECO:0000313" key="3">
    <source>
        <dbReference type="Proteomes" id="UP001217500"/>
    </source>
</evidence>
<dbReference type="AlphaFoldDB" id="A0AAE9XTI8"/>
<dbReference type="KEGG" id="gso:PH603_02085"/>
<accession>A0AAE9XTI8</accession>
<proteinExistence type="predicted"/>
<organism evidence="2 3">
    <name type="scientific">Gimibacter soli</name>
    <dbReference type="NCBI Taxonomy" id="3024400"/>
    <lineage>
        <taxon>Bacteria</taxon>
        <taxon>Pseudomonadati</taxon>
        <taxon>Pseudomonadota</taxon>
        <taxon>Alphaproteobacteria</taxon>
        <taxon>Kordiimonadales</taxon>
        <taxon>Temperatibacteraceae</taxon>
        <taxon>Gimibacter</taxon>
    </lineage>
</organism>
<dbReference type="EMBL" id="CP116805">
    <property type="protein sequence ID" value="WCL54546.1"/>
    <property type="molecule type" value="Genomic_DNA"/>
</dbReference>
<evidence type="ECO:0000256" key="1">
    <source>
        <dbReference type="SAM" id="Phobius"/>
    </source>
</evidence>
<dbReference type="Proteomes" id="UP001217500">
    <property type="component" value="Chromosome"/>
</dbReference>
<name>A0AAE9XTI8_9PROT</name>
<sequence length="341" mass="37848">MAGELWQWVLEKLKAFGALLWRGIRTLWTWALTWGATISARTWRMVAVAVPGVFLLYILIGMMIVNRIDDKFRPLPDVPENASVTVELVAGLVERETVDHNWTPNDPFFLPGGWLDNTPSYQKGIMGALSRFTFELRDQIGRTRGSSAVDTDLEKAAGNLSKEPERWIIDFSTSLLPTTPSDSYFREAARQLRAYNERLAAGDAVFERRADNLLATLDRITLDLGASSAAIDDYITAESGGVLPDTGADDLFYQVKGQVYAYTLILAALEKDFASVIVGRDVQPLYKSLLVSLRAAASLDPLIVLNGDVDGIMLPNHLAVQGFYLLRARTQLREIGNILLK</sequence>
<protein>
    <submittedName>
        <fullName evidence="2">DUF2333 family protein</fullName>
    </submittedName>
</protein>
<dbReference type="Pfam" id="PF10095">
    <property type="entry name" value="DUF2333"/>
    <property type="match status" value="2"/>
</dbReference>
<evidence type="ECO:0000313" key="2">
    <source>
        <dbReference type="EMBL" id="WCL54546.1"/>
    </source>
</evidence>
<reference evidence="2" key="1">
    <citation type="submission" date="2023-01" db="EMBL/GenBank/DDBJ databases">
        <title>The genome sequence of Kordiimonadaceae bacterium 6D33.</title>
        <authorList>
            <person name="Liu Y."/>
        </authorList>
    </citation>
    <scope>NUCLEOTIDE SEQUENCE</scope>
    <source>
        <strain evidence="2">6D33</strain>
    </source>
</reference>
<keyword evidence="3" id="KW-1185">Reference proteome</keyword>
<dbReference type="RefSeq" id="WP_289504265.1">
    <property type="nucleotide sequence ID" value="NZ_CP116805.1"/>
</dbReference>
<keyword evidence="1" id="KW-1133">Transmembrane helix</keyword>
<feature type="transmembrane region" description="Helical" evidence="1">
    <location>
        <begin position="43"/>
        <end position="65"/>
    </location>
</feature>